<name>A0AA46H127_9MICO</name>
<dbReference type="Proteomes" id="UP000254118">
    <property type="component" value="Unassembled WGS sequence"/>
</dbReference>
<comment type="caution">
    <text evidence="1">The sequence shown here is derived from an EMBL/GenBank/DDBJ whole genome shotgun (WGS) entry which is preliminary data.</text>
</comment>
<evidence type="ECO:0000313" key="1">
    <source>
        <dbReference type="EMBL" id="STD12636.1"/>
    </source>
</evidence>
<proteinExistence type="predicted"/>
<evidence type="ECO:0000313" key="2">
    <source>
        <dbReference type="EMBL" id="STD15206.1"/>
    </source>
</evidence>
<dbReference type="EMBL" id="UFYA01000001">
    <property type="protein sequence ID" value="STD15206.1"/>
    <property type="molecule type" value="Genomic_DNA"/>
</dbReference>
<sequence length="88" mass="8628">MVVSLGGGRGGIGLASTQEFVVGGDGGQGSGVLGQVRDDLVRVGGASWWQVHDRPPPGRADWGGCVGGGVAAGFHGDDVGADRTNGQG</sequence>
<protein>
    <submittedName>
        <fullName evidence="1">Uncharacterized protein</fullName>
    </submittedName>
</protein>
<evidence type="ECO:0000313" key="3">
    <source>
        <dbReference type="Proteomes" id="UP000254118"/>
    </source>
</evidence>
<reference evidence="1 3" key="1">
    <citation type="submission" date="2018-06" db="EMBL/GenBank/DDBJ databases">
        <authorList>
            <consortium name="Pathogen Informatics"/>
            <person name="Doyle S."/>
        </authorList>
    </citation>
    <scope>NUCLEOTIDE SEQUENCE [LARGE SCALE GENOMIC DNA]</scope>
    <source>
        <strain evidence="1 3">NCTC7915</strain>
    </source>
</reference>
<gene>
    <name evidence="1" type="ORF">NCTC7915_01808</name>
    <name evidence="2" type="ORF">NCTC7915_02265</name>
</gene>
<dbReference type="AlphaFoldDB" id="A0AA46H127"/>
<dbReference type="EMBL" id="UFYA01000001">
    <property type="protein sequence ID" value="STD12636.1"/>
    <property type="molecule type" value="Genomic_DNA"/>
</dbReference>
<organism evidence="1 3">
    <name type="scientific">Dermatophilus congolensis</name>
    <dbReference type="NCBI Taxonomy" id="1863"/>
    <lineage>
        <taxon>Bacteria</taxon>
        <taxon>Bacillati</taxon>
        <taxon>Actinomycetota</taxon>
        <taxon>Actinomycetes</taxon>
        <taxon>Micrococcales</taxon>
        <taxon>Dermatophilaceae</taxon>
        <taxon>Dermatophilus</taxon>
    </lineage>
</organism>
<accession>A0AA46H127</accession>